<keyword evidence="4" id="KW-0413">Isomerase</keyword>
<dbReference type="PANTHER" id="PTHR43713:SF3">
    <property type="entry name" value="GLUTAMATE-1-SEMIALDEHYDE 2,1-AMINOMUTASE 1, CHLOROPLASTIC-RELATED"/>
    <property type="match status" value="1"/>
</dbReference>
<dbReference type="GO" id="GO:0042286">
    <property type="term" value="F:glutamate-1-semialdehyde 2,1-aminomutase activity"/>
    <property type="evidence" value="ECO:0007669"/>
    <property type="project" value="UniProtKB-EC"/>
</dbReference>
<dbReference type="SUPFAM" id="SSF53383">
    <property type="entry name" value="PLP-dependent transferases"/>
    <property type="match status" value="1"/>
</dbReference>
<dbReference type="Gene3D" id="3.90.1150.10">
    <property type="entry name" value="Aspartate Aminotransferase, domain 1"/>
    <property type="match status" value="1"/>
</dbReference>
<keyword evidence="7" id="KW-1185">Reference proteome</keyword>
<dbReference type="RefSeq" id="WP_048099602.1">
    <property type="nucleotide sequence ID" value="NZ_JFZT01000039.1"/>
</dbReference>
<comment type="cofactor">
    <cofactor evidence="2">
        <name>pyridoxal 5'-phosphate</name>
        <dbReference type="ChEBI" id="CHEBI:597326"/>
    </cofactor>
</comment>
<dbReference type="GO" id="GO:0008483">
    <property type="term" value="F:transaminase activity"/>
    <property type="evidence" value="ECO:0007669"/>
    <property type="project" value="InterPro"/>
</dbReference>
<dbReference type="GO" id="GO:0030170">
    <property type="term" value="F:pyridoxal phosphate binding"/>
    <property type="evidence" value="ECO:0007669"/>
    <property type="project" value="InterPro"/>
</dbReference>
<protein>
    <recommendedName>
        <fullName evidence="8">Glutamate-1-semialdehyde aminotransferase</fullName>
    </recommendedName>
</protein>
<evidence type="ECO:0000256" key="2">
    <source>
        <dbReference type="ARBA" id="ARBA00001933"/>
    </source>
</evidence>
<evidence type="ECO:0000256" key="3">
    <source>
        <dbReference type="ARBA" id="ARBA00022898"/>
    </source>
</evidence>
<dbReference type="InterPro" id="IPR015422">
    <property type="entry name" value="PyrdxlP-dep_Trfase_small"/>
</dbReference>
<dbReference type="STRING" id="1160895.CM19_06980"/>
<comment type="caution">
    <text evidence="6">The sequence shown here is derived from an EMBL/GenBank/DDBJ whole genome shotgun (WGS) entry which is preliminary data.</text>
</comment>
<dbReference type="InterPro" id="IPR005814">
    <property type="entry name" value="Aminotrans_3"/>
</dbReference>
<evidence type="ECO:0000256" key="1">
    <source>
        <dbReference type="ARBA" id="ARBA00001579"/>
    </source>
</evidence>
<dbReference type="Pfam" id="PF00202">
    <property type="entry name" value="Aminotran_3"/>
    <property type="match status" value="1"/>
</dbReference>
<comment type="catalytic activity">
    <reaction evidence="1">
        <text>(S)-4-amino-5-oxopentanoate = 5-aminolevulinate</text>
        <dbReference type="Rhea" id="RHEA:14265"/>
        <dbReference type="ChEBI" id="CHEBI:57501"/>
        <dbReference type="ChEBI" id="CHEBI:356416"/>
        <dbReference type="EC" id="5.4.3.8"/>
    </reaction>
</comment>
<evidence type="ECO:0000256" key="4">
    <source>
        <dbReference type="ARBA" id="ARBA00023235"/>
    </source>
</evidence>
<gene>
    <name evidence="6" type="ORF">CM19_06980</name>
</gene>
<evidence type="ECO:0000313" key="6">
    <source>
        <dbReference type="EMBL" id="EZQ07123.1"/>
    </source>
</evidence>
<dbReference type="InterPro" id="IPR015421">
    <property type="entry name" value="PyrdxlP-dep_Trfase_major"/>
</dbReference>
<proteinExistence type="inferred from homology"/>
<name>A0A031LN96_9CREN</name>
<dbReference type="EMBL" id="JFZT01000039">
    <property type="protein sequence ID" value="EZQ07123.1"/>
    <property type="molecule type" value="Genomic_DNA"/>
</dbReference>
<comment type="similarity">
    <text evidence="5">Belongs to the class-III pyridoxal-phosphate-dependent aminotransferase family.</text>
</comment>
<dbReference type="Proteomes" id="UP000024332">
    <property type="component" value="Unassembled WGS sequence"/>
</dbReference>
<organism evidence="6 7">
    <name type="scientific">Candidatus Acidianus copahuensis</name>
    <dbReference type="NCBI Taxonomy" id="1160895"/>
    <lineage>
        <taxon>Archaea</taxon>
        <taxon>Thermoproteota</taxon>
        <taxon>Thermoprotei</taxon>
        <taxon>Sulfolobales</taxon>
        <taxon>Sulfolobaceae</taxon>
        <taxon>Acidianus</taxon>
    </lineage>
</organism>
<accession>A0A031LN96</accession>
<evidence type="ECO:0008006" key="8">
    <source>
        <dbReference type="Google" id="ProtNLM"/>
    </source>
</evidence>
<evidence type="ECO:0000313" key="7">
    <source>
        <dbReference type="Proteomes" id="UP000024332"/>
    </source>
</evidence>
<sequence>MSSSRQQPSSFYEERLGNSAQITYPVLIRSGKGSRVVDVEGKEYIDFNMVQGDIIAGFGNSEIVDSLGLASSVRRREVEELIRNIYGLKEVKISHSDPIKRLVEALTLGRKKILSFEGHFHRHFFRNVVYATWNDIDSFKRLSEGVAVVILEPVPMNMGIVPPDHDFLREVVETSKEKGITVIFDETKTSTKTYGGALRSLGIKPDMVIFGPSLANGMSLYAVGGDHDILKVINFKVDKFPAVMAKAVLTNVVTEENINKSIELNRDLTKAYEELILDYGINANISSWGISSSLFFGSRPRNYRDFLKVSASKFRLYAEMMLERGIIPSSDYDGEWTVSVAHSREDISIHIEVAKEVLKLLKKRLS</sequence>
<keyword evidence="3 5" id="KW-0663">Pyridoxal phosphate</keyword>
<dbReference type="PANTHER" id="PTHR43713">
    <property type="entry name" value="GLUTAMATE-1-SEMIALDEHYDE 2,1-AMINOMUTASE"/>
    <property type="match status" value="1"/>
</dbReference>
<dbReference type="InterPro" id="IPR015424">
    <property type="entry name" value="PyrdxlP-dep_Trfase"/>
</dbReference>
<dbReference type="AlphaFoldDB" id="A0A031LN96"/>
<reference evidence="6 7" key="1">
    <citation type="submission" date="2014-03" db="EMBL/GenBank/DDBJ databases">
        <title>Draft genome sequence of the novel thermoacidophilic archaea Acidianus copahuensis ALE1 strain, isolated from Copahue volcanic area in Neuquen Argentina.</title>
        <authorList>
            <person name="Urbieta M.S."/>
            <person name="Rascovan N."/>
            <person name="Castro C."/>
            <person name="Revale S."/>
            <person name="Giaveno M.A."/>
            <person name="Vazquez M.P."/>
            <person name="Donati E.R."/>
        </authorList>
    </citation>
    <scope>NUCLEOTIDE SEQUENCE [LARGE SCALE GENOMIC DNA]</scope>
    <source>
        <strain evidence="6 7">ALE1</strain>
    </source>
</reference>
<evidence type="ECO:0000256" key="5">
    <source>
        <dbReference type="RuleBase" id="RU003560"/>
    </source>
</evidence>
<dbReference type="OrthoDB" id="6524at2157"/>
<dbReference type="Gene3D" id="3.40.640.10">
    <property type="entry name" value="Type I PLP-dependent aspartate aminotransferase-like (Major domain)"/>
    <property type="match status" value="1"/>
</dbReference>